<keyword evidence="4" id="KW-1185">Reference proteome</keyword>
<keyword evidence="1" id="KW-0711">Selenium</keyword>
<name>A0A8E0S5J5_9TREM</name>
<dbReference type="InterPro" id="IPR001763">
    <property type="entry name" value="Rhodanese-like_dom"/>
</dbReference>
<dbReference type="PROSITE" id="PS50206">
    <property type="entry name" value="RHODANESE_3"/>
    <property type="match status" value="1"/>
</dbReference>
<dbReference type="Pfam" id="PF26341">
    <property type="entry name" value="AAA_SelU"/>
    <property type="match status" value="1"/>
</dbReference>
<dbReference type="PANTHER" id="PTHR30401:SF0">
    <property type="entry name" value="TRNA 2-SELENOURIDINE SYNTHASE"/>
    <property type="match status" value="1"/>
</dbReference>
<organism evidence="3 4">
    <name type="scientific">Fasciolopsis buskii</name>
    <dbReference type="NCBI Taxonomy" id="27845"/>
    <lineage>
        <taxon>Eukaryota</taxon>
        <taxon>Metazoa</taxon>
        <taxon>Spiralia</taxon>
        <taxon>Lophotrochozoa</taxon>
        <taxon>Platyhelminthes</taxon>
        <taxon>Trematoda</taxon>
        <taxon>Digenea</taxon>
        <taxon>Plagiorchiida</taxon>
        <taxon>Echinostomata</taxon>
        <taxon>Echinostomatoidea</taxon>
        <taxon>Fasciolidae</taxon>
        <taxon>Fasciolopsis</taxon>
    </lineage>
</organism>
<dbReference type="InterPro" id="IPR027417">
    <property type="entry name" value="P-loop_NTPase"/>
</dbReference>
<reference evidence="3" key="1">
    <citation type="submission" date="2019-05" db="EMBL/GenBank/DDBJ databases">
        <title>Annotation for the trematode Fasciolopsis buski.</title>
        <authorList>
            <person name="Choi Y.-J."/>
        </authorList>
    </citation>
    <scope>NUCLEOTIDE SEQUENCE</scope>
    <source>
        <strain evidence="3">HT</strain>
        <tissue evidence="3">Whole worm</tissue>
    </source>
</reference>
<dbReference type="InterPro" id="IPR036873">
    <property type="entry name" value="Rhodanese-like_dom_sf"/>
</dbReference>
<dbReference type="PROSITE" id="PS00380">
    <property type="entry name" value="RHODANESE_1"/>
    <property type="match status" value="1"/>
</dbReference>
<dbReference type="Proteomes" id="UP000728185">
    <property type="component" value="Unassembled WGS sequence"/>
</dbReference>
<evidence type="ECO:0000313" key="3">
    <source>
        <dbReference type="EMBL" id="KAA0199940.1"/>
    </source>
</evidence>
<dbReference type="GO" id="GO:0002098">
    <property type="term" value="P:tRNA wobble uridine modification"/>
    <property type="evidence" value="ECO:0007669"/>
    <property type="project" value="InterPro"/>
</dbReference>
<dbReference type="OrthoDB" id="566238at2759"/>
<gene>
    <name evidence="3" type="ORF">FBUS_11564</name>
</gene>
<protein>
    <submittedName>
        <fullName evidence="3">Ubiquitin-activating enzyme E1 C</fullName>
    </submittedName>
</protein>
<evidence type="ECO:0000313" key="4">
    <source>
        <dbReference type="Proteomes" id="UP000728185"/>
    </source>
</evidence>
<dbReference type="EMBL" id="LUCM01000826">
    <property type="protein sequence ID" value="KAA0199940.1"/>
    <property type="molecule type" value="Genomic_DNA"/>
</dbReference>
<dbReference type="GO" id="GO:0004792">
    <property type="term" value="F:thiosulfate-cyanide sulfurtransferase activity"/>
    <property type="evidence" value="ECO:0007669"/>
    <property type="project" value="InterPro"/>
</dbReference>
<dbReference type="GO" id="GO:0043828">
    <property type="term" value="F:tRNA 2-selenouridine synthase activity"/>
    <property type="evidence" value="ECO:0007669"/>
    <property type="project" value="InterPro"/>
</dbReference>
<dbReference type="PANTHER" id="PTHR30401">
    <property type="entry name" value="TRNA 2-SELENOURIDINE SYNTHASE"/>
    <property type="match status" value="1"/>
</dbReference>
<comment type="caution">
    <text evidence="3">The sequence shown here is derived from an EMBL/GenBank/DDBJ whole genome shotgun (WGS) entry which is preliminary data.</text>
</comment>
<evidence type="ECO:0000259" key="2">
    <source>
        <dbReference type="PROSITE" id="PS50206"/>
    </source>
</evidence>
<evidence type="ECO:0000256" key="1">
    <source>
        <dbReference type="ARBA" id="ARBA00023266"/>
    </source>
</evidence>
<sequence length="358" mass="40678">QRPSLHSVPIPVTLAHEPYANIQSWLPCIPPNPEVGPENARRWTDVVDNAESRPLIVDVRSPTEFARDHIPGAINLPVLDDEQRSKIGLLHSHGDLLRARMEGAALVCTNISKMLLELCRQRISNYVSESKSLSPFERLRSNPSLLIYCWRGGQRSKSLATVLSEIGFPSPVYLLVGGYRSWRRLLLRQLDAWPRWKMTGQFWVVSGLTGSGKSLVLQELTQVNETVLNLESLADHRGSLFGANLAKSSNTLSSGEPSLQPDFVSQKQFENRLHHTLTTDPRWTDSLQNIWIECESRSIGPYCKLNDSLWTRLRATDDRWGAFRVWLDVPVEARIDWIIKSYRHYTTDRGALESTFTL</sequence>
<dbReference type="Pfam" id="PF00581">
    <property type="entry name" value="Rhodanese"/>
    <property type="match status" value="1"/>
</dbReference>
<dbReference type="InterPro" id="IPR017582">
    <property type="entry name" value="SelU"/>
</dbReference>
<feature type="domain" description="Rhodanese" evidence="2">
    <location>
        <begin position="50"/>
        <end position="191"/>
    </location>
</feature>
<dbReference type="AlphaFoldDB" id="A0A8E0S5J5"/>
<dbReference type="InterPro" id="IPR001307">
    <property type="entry name" value="Thiosulphate_STrfase_CS"/>
</dbReference>
<accession>A0A8E0S5J5</accession>
<dbReference type="SUPFAM" id="SSF52540">
    <property type="entry name" value="P-loop containing nucleoside triphosphate hydrolases"/>
    <property type="match status" value="1"/>
</dbReference>
<proteinExistence type="predicted"/>
<dbReference type="Gene3D" id="3.40.250.10">
    <property type="entry name" value="Rhodanese-like domain"/>
    <property type="match status" value="1"/>
</dbReference>
<dbReference type="SMART" id="SM00450">
    <property type="entry name" value="RHOD"/>
    <property type="match status" value="1"/>
</dbReference>
<dbReference type="InterPro" id="IPR058840">
    <property type="entry name" value="AAA_SelU"/>
</dbReference>
<dbReference type="SUPFAM" id="SSF52821">
    <property type="entry name" value="Rhodanese/Cell cycle control phosphatase"/>
    <property type="match status" value="1"/>
</dbReference>
<feature type="non-terminal residue" evidence="3">
    <location>
        <position position="1"/>
    </location>
</feature>